<dbReference type="Proteomes" id="UP000309186">
    <property type="component" value="Unassembled WGS sequence"/>
</dbReference>
<evidence type="ECO:0000313" key="3">
    <source>
        <dbReference type="Proteomes" id="UP000309186"/>
    </source>
</evidence>
<protein>
    <submittedName>
        <fullName evidence="2">BREX system P-loop protein BrxC</fullName>
    </submittedName>
</protein>
<feature type="region of interest" description="Disordered" evidence="1">
    <location>
        <begin position="1144"/>
        <end position="1187"/>
    </location>
</feature>
<comment type="caution">
    <text evidence="2">The sequence shown here is derived from an EMBL/GenBank/DDBJ whole genome shotgun (WGS) entry which is preliminary data.</text>
</comment>
<accession>A0A5R9Q4Z9</accession>
<sequence length="1233" mass="139921">MTTINEILTLDLQEDIKNVIDLEDRTENEIQQEIESYIVTEGLGRHLDNFTNIFTSNIKETGVWLSGFYGSGKSYFGKMLGYIIDNPNINGTPARERFIAQLKGIKNEGLIENALRNLDSINSRVVFLDVAKQNTDQGLSFTLFSNLLKNLGFRDDVYGYMEFELFIEGKYEEFKQKAIELEGKEWSELKKSNRQVARVMRKLFTAMGYSEVEYQETKDVYSKSIESFSAVKFKEELERYLSFVTDETLVFVFDEASEAISQNKFSLLELEAVSEALSSIASKVWTMAIAQEKLDSVINNANVSRSSLTKVTDRFKTKIHLEATEVDVIIRSRLLQKKDSYFEQLVEYYNKNDGLISDATNLKSSFPTKTESAHDFATYYPFHKYQFDILQKFLFSSNALVATQIAARGMIITTFDVLRKQMREQSLFSFTTGHALCSEAQTAPPVDLVNKYQTATKILDESALEIDGEKLLKTIHLLADSEVVSPTIENITKSYIADVNDYYSIKPKVEKSLALLLEAKVLLLSNNNYKITSDLEGKLLDEMKEFDVELFTKKRDLINFIKNYKTFNPVASFNDGHTNFKFSVLSDQEDELSSSGGNKNLKLTAYSLFNISDDRQDFIENIKLETQYDKDLITLIPDNKNFAKIDKLIAEVHRYQLMEEKYSTESDADKRKIIGEFKTIKEEKEKELRSLIEDAYKHSTLVYLFDEHLLNEDTFKGTIAENQRKLVKNIYFKQLKTQLSEGLIPKIFSNRKEDLHKLFSGDDFKFFDSNGNFTGEHLKLVEELNAKIKSRHVDGRTLETDFSNAPWGYSFGTIATTLAVLLRAGKLAVKYNGDPYLSHDQKAVHEAFTNTTKFKSASFKSITASLTSTQKNQAVQLLMEIDIEKHTNKKVDWSTNDYELAEATRYLADHFITAISTLNSTVNNFESLFSNVAVQKDTLLDFSSKVTENNYKEKVEFLLTNADVYKSAIQTVLKAQKFIKKNYEKVNDFKAFAESVTSELVKANITDEAIHIASKELLSLYKQDMVKNFAAIQQQAQKIKDAYYRLVKSATQELTTQCEALLIKVNKANSVLTTNYPKELNAHNITQLNTIKKYCQDRVLTEPELGFSISCKSSGFSLSELLTSTELVPSKENDLLILENSFVSEPPAQPEPTPVPEPQPSGGKPAPAPITAKPIQPKTPRKLKLSIPSTDMTVQEYKDILTAQLRALASAQPDEKIELDLSSVNANSSKGTA</sequence>
<organism evidence="2 3">
    <name type="scientific">Pseudoalteromonas phenolica</name>
    <dbReference type="NCBI Taxonomy" id="161398"/>
    <lineage>
        <taxon>Bacteria</taxon>
        <taxon>Pseudomonadati</taxon>
        <taxon>Pseudomonadota</taxon>
        <taxon>Gammaproteobacteria</taxon>
        <taxon>Alteromonadales</taxon>
        <taxon>Pseudoalteromonadaceae</taxon>
        <taxon>Pseudoalteromonas</taxon>
    </lineage>
</organism>
<dbReference type="RefSeq" id="WP_138480410.1">
    <property type="nucleotide sequence ID" value="NZ_PPSW01000012.1"/>
</dbReference>
<dbReference type="OrthoDB" id="3201900at2"/>
<reference evidence="2 3" key="1">
    <citation type="submission" date="2018-01" db="EMBL/GenBank/DDBJ databases">
        <title>Co-occurrence of chitin degradation, pigmentation and bioactivity in marine Pseudoalteromonas.</title>
        <authorList>
            <person name="Paulsen S."/>
            <person name="Gram L."/>
            <person name="Machado H."/>
        </authorList>
    </citation>
    <scope>NUCLEOTIDE SEQUENCE [LARGE SCALE GENOMIC DNA]</scope>
    <source>
        <strain evidence="2 3">S3663</strain>
    </source>
</reference>
<feature type="compositionally biased region" description="Low complexity" evidence="1">
    <location>
        <begin position="1169"/>
        <end position="1178"/>
    </location>
</feature>
<dbReference type="AlphaFoldDB" id="A0A5R9Q4Z9"/>
<name>A0A5R9Q4Z9_9GAMM</name>
<dbReference type="InterPro" id="IPR047679">
    <property type="entry name" value="BREX_BrxC"/>
</dbReference>
<gene>
    <name evidence="2" type="primary">brxC</name>
    <name evidence="2" type="ORF">C1E24_08185</name>
</gene>
<dbReference type="EMBL" id="PPSW01000012">
    <property type="protein sequence ID" value="TLX47329.1"/>
    <property type="molecule type" value="Genomic_DNA"/>
</dbReference>
<feature type="compositionally biased region" description="Pro residues" evidence="1">
    <location>
        <begin position="1147"/>
        <end position="1159"/>
    </location>
</feature>
<proteinExistence type="predicted"/>
<evidence type="ECO:0000313" key="2">
    <source>
        <dbReference type="EMBL" id="TLX47329.1"/>
    </source>
</evidence>
<evidence type="ECO:0000256" key="1">
    <source>
        <dbReference type="SAM" id="MobiDB-lite"/>
    </source>
</evidence>
<dbReference type="NCBIfam" id="NF033441">
    <property type="entry name" value="BREX_BrxC"/>
    <property type="match status" value="1"/>
</dbReference>